<keyword evidence="7" id="KW-0539">Nucleus</keyword>
<dbReference type="Proteomes" id="UP001162029">
    <property type="component" value="Unassembled WGS sequence"/>
</dbReference>
<dbReference type="GO" id="GO:0017056">
    <property type="term" value="F:structural constituent of nuclear pore"/>
    <property type="evidence" value="ECO:0007669"/>
    <property type="project" value="InterPro"/>
</dbReference>
<evidence type="ECO:0000256" key="6">
    <source>
        <dbReference type="ARBA" id="ARBA00023132"/>
    </source>
</evidence>
<dbReference type="PANTHER" id="PTHR13257">
    <property type="entry name" value="NUCLEOPORIN NUP84-RELATED"/>
    <property type="match status" value="1"/>
</dbReference>
<dbReference type="EMBL" id="CANTFM010002042">
    <property type="protein sequence ID" value="CAI5744136.1"/>
    <property type="molecule type" value="Genomic_DNA"/>
</dbReference>
<keyword evidence="2" id="KW-0813">Transport</keyword>
<dbReference type="GO" id="GO:0000055">
    <property type="term" value="P:ribosomal large subunit export from nucleus"/>
    <property type="evidence" value="ECO:0007669"/>
    <property type="project" value="InterPro"/>
</dbReference>
<dbReference type="InterPro" id="IPR019321">
    <property type="entry name" value="Nucleoporin_Nup88"/>
</dbReference>
<dbReference type="Pfam" id="PF10168">
    <property type="entry name" value="Nup88"/>
    <property type="match status" value="1"/>
</dbReference>
<comment type="subcellular location">
    <subcellularLocation>
        <location evidence="1">Nucleus</location>
        <location evidence="1">Nuclear pore complex</location>
    </subcellularLocation>
</comment>
<dbReference type="PANTHER" id="PTHR13257:SF0">
    <property type="entry name" value="NUCLEAR PORE COMPLEX PROTEIN NUP88"/>
    <property type="match status" value="1"/>
</dbReference>
<evidence type="ECO:0008006" key="11">
    <source>
        <dbReference type="Google" id="ProtNLM"/>
    </source>
</evidence>
<evidence type="ECO:0000256" key="4">
    <source>
        <dbReference type="ARBA" id="ARBA00022927"/>
    </source>
</evidence>
<comment type="caution">
    <text evidence="9">The sequence shown here is derived from an EMBL/GenBank/DDBJ whole genome shotgun (WGS) entry which is preliminary data.</text>
</comment>
<dbReference type="GO" id="GO:0000056">
    <property type="term" value="P:ribosomal small subunit export from nucleus"/>
    <property type="evidence" value="ECO:0007669"/>
    <property type="project" value="InterPro"/>
</dbReference>
<keyword evidence="10" id="KW-1185">Reference proteome</keyword>
<evidence type="ECO:0000256" key="7">
    <source>
        <dbReference type="ARBA" id="ARBA00023242"/>
    </source>
</evidence>
<dbReference type="AlphaFoldDB" id="A0AAV0V4L6"/>
<dbReference type="InterPro" id="IPR037700">
    <property type="entry name" value="NUP88/NUP82"/>
</dbReference>
<proteinExistence type="predicted"/>
<reference evidence="9" key="1">
    <citation type="submission" date="2022-12" db="EMBL/GenBank/DDBJ databases">
        <authorList>
            <person name="Webb A."/>
        </authorList>
    </citation>
    <scope>NUCLEOTIDE SEQUENCE</scope>
    <source>
        <strain evidence="9">Pd1</strain>
    </source>
</reference>
<evidence type="ECO:0000256" key="2">
    <source>
        <dbReference type="ARBA" id="ARBA00022448"/>
    </source>
</evidence>
<keyword evidence="4" id="KW-0653">Protein transport</keyword>
<dbReference type="GO" id="GO:0005643">
    <property type="term" value="C:nuclear pore"/>
    <property type="evidence" value="ECO:0007669"/>
    <property type="project" value="UniProtKB-SubCell"/>
</dbReference>
<organism evidence="9 10">
    <name type="scientific">Peronospora destructor</name>
    <dbReference type="NCBI Taxonomy" id="86335"/>
    <lineage>
        <taxon>Eukaryota</taxon>
        <taxon>Sar</taxon>
        <taxon>Stramenopiles</taxon>
        <taxon>Oomycota</taxon>
        <taxon>Peronosporomycetes</taxon>
        <taxon>Peronosporales</taxon>
        <taxon>Peronosporaceae</taxon>
        <taxon>Peronospora</taxon>
    </lineage>
</organism>
<evidence type="ECO:0000256" key="3">
    <source>
        <dbReference type="ARBA" id="ARBA00022816"/>
    </source>
</evidence>
<evidence type="ECO:0000313" key="10">
    <source>
        <dbReference type="Proteomes" id="UP001162029"/>
    </source>
</evidence>
<keyword evidence="3" id="KW-0509">mRNA transport</keyword>
<evidence type="ECO:0000256" key="5">
    <source>
        <dbReference type="ARBA" id="ARBA00023010"/>
    </source>
</evidence>
<keyword evidence="8" id="KW-0175">Coiled coil</keyword>
<protein>
    <recommendedName>
        <fullName evidence="11">Nuclear pore complex protein Nup88</fullName>
    </recommendedName>
</protein>
<feature type="coiled-coil region" evidence="8">
    <location>
        <begin position="756"/>
        <end position="783"/>
    </location>
</feature>
<dbReference type="GO" id="GO:0006406">
    <property type="term" value="P:mRNA export from nucleus"/>
    <property type="evidence" value="ECO:0007669"/>
    <property type="project" value="TreeGrafter"/>
</dbReference>
<keyword evidence="5" id="KW-0811">Translocation</keyword>
<dbReference type="GO" id="GO:0006606">
    <property type="term" value="P:protein import into nucleus"/>
    <property type="evidence" value="ECO:0007669"/>
    <property type="project" value="TreeGrafter"/>
</dbReference>
<evidence type="ECO:0000256" key="8">
    <source>
        <dbReference type="SAM" id="Coils"/>
    </source>
</evidence>
<gene>
    <name evidence="9" type="ORF">PDE001_LOCUS9305</name>
</gene>
<sequence>MRATGDDWALQANLQLCGSVSPPTYADLRTDAHLQTFDVCDGSAVLWGDSGKIFLVNIFHQNQAKQAPSKPKDELLRHATLNPPLQPHEVVEVEQFKLNASGSQLLLLAKSWLKVLRLPMETNCKLQRMQHRMADESMQRFLVRFEDGSEQDVILKEEELRDPDDVLEQVKRHAAPGKRVAFVSQEQCVAAVRSIGYFSNVRHAAWHPLSDIHLVVLSDAEEIEVFSTQQDVSKPEQRHRLDFPSKACAIKAVSVCFCFGAPIQLQQHQAVQMHAVQIWDAFTCYVLRSDGAVYALCPLVPYGCCASKTFLQLLSNEVNAQIVICKQKIEATGSGLQSRLLELMSQKYWLQEGWVQASTMSQRNSPSFGGRLQTLSAGNDKFNLDTFCYLSPHVSGISPDTWPLALQGPVDVTPQSVVEGKNQVSGGSSATSLLVVPHASRNSAENHSISASPFLMRTFTSGHLELILLDAPIRPQWITHRQPVAPAAARKLSALLVECLNLGIDDSGGKAVLERDATDPRLVYCLHSTGVHVINVGWVIALALGKQFTTLPKSSVRHVFSVSPNSLSPSVATPVAADTVVSNVVGVRVVKNVNFGHLLLLRLASGNFEVVNVSAASSELLKGVLVDSSNASTNEHSGNLQKMLSGTLASMASSKSRALVTAYSSNSTEGGIRPFGDIVEEKLEALSARGTRVTGNTLMHEVDDAVLAFVLERVKILYEDVEYVDEIGQLMHDRLQLHATMTKAHAEKVLLVQKTADDASASMKKLQEKMERALAVQQNLSKRAAAVLQAVKENQPHLSRAEREFKTELELMAIEVRRMKSRVAELTVQGQCAARSLESSALSASSSSRYWSSFSRTGPSSVLSAEKKKMCFEVLRAETQLIDDTKVLLEDLSANLQQINE</sequence>
<name>A0AAV0V4L6_9STRA</name>
<evidence type="ECO:0000256" key="1">
    <source>
        <dbReference type="ARBA" id="ARBA00004567"/>
    </source>
</evidence>
<keyword evidence="6" id="KW-0906">Nuclear pore complex</keyword>
<evidence type="ECO:0000313" key="9">
    <source>
        <dbReference type="EMBL" id="CAI5744136.1"/>
    </source>
</evidence>
<accession>A0AAV0V4L6</accession>